<dbReference type="OrthoDB" id="9768696at2"/>
<dbReference type="InterPro" id="IPR003778">
    <property type="entry name" value="CT_A_B"/>
</dbReference>
<dbReference type="GO" id="GO:0016740">
    <property type="term" value="F:transferase activity"/>
    <property type="evidence" value="ECO:0007669"/>
    <property type="project" value="UniProtKB-KW"/>
</dbReference>
<dbReference type="Proteomes" id="UP000323454">
    <property type="component" value="Unassembled WGS sequence"/>
</dbReference>
<dbReference type="EMBL" id="VUOB01000016">
    <property type="protein sequence ID" value="KAA2263495.1"/>
    <property type="molecule type" value="Genomic_DNA"/>
</dbReference>
<evidence type="ECO:0000256" key="3">
    <source>
        <dbReference type="ARBA" id="ARBA00022840"/>
    </source>
</evidence>
<evidence type="ECO:0000259" key="5">
    <source>
        <dbReference type="SMART" id="SM00797"/>
    </source>
</evidence>
<comment type="caution">
    <text evidence="6">The sequence shown here is derived from an EMBL/GenBank/DDBJ whole genome shotgun (WGS) entry which is preliminary data.</text>
</comment>
<evidence type="ECO:0000313" key="7">
    <source>
        <dbReference type="Proteomes" id="UP000323454"/>
    </source>
</evidence>
<dbReference type="Gene3D" id="2.40.100.10">
    <property type="entry name" value="Cyclophilin-like"/>
    <property type="match status" value="1"/>
</dbReference>
<gene>
    <name evidence="6" type="ORF">F0L68_10010</name>
</gene>
<reference evidence="6 7" key="2">
    <citation type="submission" date="2019-09" db="EMBL/GenBank/DDBJ databases">
        <authorList>
            <person name="Jin C."/>
        </authorList>
    </citation>
    <scope>NUCLEOTIDE SEQUENCE [LARGE SCALE GENOMIC DNA]</scope>
    <source>
        <strain evidence="6 7">AN110305</strain>
    </source>
</reference>
<feature type="region of interest" description="Disordered" evidence="4">
    <location>
        <begin position="1"/>
        <end position="51"/>
    </location>
</feature>
<reference evidence="6 7" key="1">
    <citation type="submission" date="2019-09" db="EMBL/GenBank/DDBJ databases">
        <title>Goodfellowia gen. nov., a new genus of the Pseudonocardineae related to Actinoalloteichus, containing Goodfellowia coeruleoviolacea gen. nov., comb. nov. gen. nov., comb. nov.</title>
        <authorList>
            <person name="Labeda D."/>
        </authorList>
    </citation>
    <scope>NUCLEOTIDE SEQUENCE [LARGE SCALE GENOMIC DNA]</scope>
    <source>
        <strain evidence="6 7">AN110305</strain>
    </source>
</reference>
<sequence length="335" mass="33964">MSAGQASANQVPAGQVPAGQLPAGQLPASQESAGRASAGQVPGGQASTEASTRQLEVLASGMLATVQDAGRPGLAEMGVGSSGAADRPALALANRLVGNLDSHAGIEVTFGGLAVRAGTALLVAVTGAPCPITVHGRPEPTNTLLRLAEGEELRLGTPARGLRSYLAVRGGIAVAPVLGARATDTLAGTGPPVLRAGDVLPVGPSVGTLPGIDFAPVAPPPSGDLRLRVLLGPRDDWFTAAAVKRLLTEPYEVTAEIDRVGMRLAGPPLERARTGELPSEGMVRGALQVPPSGQPTLFLADHPLTGGYPVIAVLADRDIDRAAQARPGQRLRFTL</sequence>
<feature type="domain" description="Carboxyltransferase" evidence="5">
    <location>
        <begin position="76"/>
        <end position="335"/>
    </location>
</feature>
<dbReference type="GO" id="GO:0016787">
    <property type="term" value="F:hydrolase activity"/>
    <property type="evidence" value="ECO:0007669"/>
    <property type="project" value="UniProtKB-KW"/>
</dbReference>
<evidence type="ECO:0000256" key="2">
    <source>
        <dbReference type="ARBA" id="ARBA00022801"/>
    </source>
</evidence>
<dbReference type="SMART" id="SM00797">
    <property type="entry name" value="AHS2"/>
    <property type="match status" value="1"/>
</dbReference>
<keyword evidence="2" id="KW-0378">Hydrolase</keyword>
<dbReference type="SUPFAM" id="SSF50891">
    <property type="entry name" value="Cyclophilin-like"/>
    <property type="match status" value="1"/>
</dbReference>
<proteinExistence type="predicted"/>
<evidence type="ECO:0000256" key="4">
    <source>
        <dbReference type="SAM" id="MobiDB-lite"/>
    </source>
</evidence>
<feature type="compositionally biased region" description="Polar residues" evidence="4">
    <location>
        <begin position="1"/>
        <end position="12"/>
    </location>
</feature>
<keyword evidence="3" id="KW-0067">ATP-binding</keyword>
<keyword evidence="1" id="KW-0547">Nucleotide-binding</keyword>
<dbReference type="AlphaFoldDB" id="A0A5B2XK77"/>
<dbReference type="GO" id="GO:0005524">
    <property type="term" value="F:ATP binding"/>
    <property type="evidence" value="ECO:0007669"/>
    <property type="project" value="UniProtKB-KW"/>
</dbReference>
<dbReference type="NCBIfam" id="TIGR00724">
    <property type="entry name" value="urea_amlyse_rel"/>
    <property type="match status" value="1"/>
</dbReference>
<dbReference type="Pfam" id="PF02626">
    <property type="entry name" value="CT_A_B"/>
    <property type="match status" value="1"/>
</dbReference>
<dbReference type="InterPro" id="IPR029000">
    <property type="entry name" value="Cyclophilin-like_dom_sf"/>
</dbReference>
<name>A0A5B2XK77_9PSEU</name>
<accession>A0A5B2XK77</accession>
<evidence type="ECO:0000256" key="1">
    <source>
        <dbReference type="ARBA" id="ARBA00022741"/>
    </source>
</evidence>
<dbReference type="PANTHER" id="PTHR43309">
    <property type="entry name" value="5-OXOPROLINASE SUBUNIT C"/>
    <property type="match status" value="1"/>
</dbReference>
<protein>
    <submittedName>
        <fullName evidence="6">Biotin-dependent carboxyltransferase family protein</fullName>
    </submittedName>
</protein>
<dbReference type="PANTHER" id="PTHR43309:SF3">
    <property type="entry name" value="5-OXOPROLINASE SUBUNIT C"/>
    <property type="match status" value="1"/>
</dbReference>
<evidence type="ECO:0000313" key="6">
    <source>
        <dbReference type="EMBL" id="KAA2263495.1"/>
    </source>
</evidence>
<keyword evidence="6" id="KW-0808">Transferase</keyword>
<dbReference type="InterPro" id="IPR052708">
    <property type="entry name" value="PxpC"/>
</dbReference>
<organism evidence="6 7">
    <name type="scientific">Solihabitans fulvus</name>
    <dbReference type="NCBI Taxonomy" id="1892852"/>
    <lineage>
        <taxon>Bacteria</taxon>
        <taxon>Bacillati</taxon>
        <taxon>Actinomycetota</taxon>
        <taxon>Actinomycetes</taxon>
        <taxon>Pseudonocardiales</taxon>
        <taxon>Pseudonocardiaceae</taxon>
        <taxon>Solihabitans</taxon>
    </lineage>
</organism>
<keyword evidence="7" id="KW-1185">Reference proteome</keyword>